<protein>
    <submittedName>
        <fullName evidence="1">Uncharacterized protein</fullName>
    </submittedName>
</protein>
<dbReference type="Proteomes" id="UP001165383">
    <property type="component" value="Unassembled WGS sequence"/>
</dbReference>
<reference evidence="1" key="1">
    <citation type="submission" date="2022-05" db="EMBL/GenBank/DDBJ databases">
        <authorList>
            <person name="Jo J.-H."/>
            <person name="Im W.-T."/>
        </authorList>
    </citation>
    <scope>NUCLEOTIDE SEQUENCE</scope>
    <source>
        <strain evidence="1">RB56-2</strain>
    </source>
</reference>
<dbReference type="RefSeq" id="WP_249915841.1">
    <property type="nucleotide sequence ID" value="NZ_JAMGBB010000001.1"/>
</dbReference>
<evidence type="ECO:0000313" key="2">
    <source>
        <dbReference type="Proteomes" id="UP001165383"/>
    </source>
</evidence>
<proteinExistence type="predicted"/>
<dbReference type="EMBL" id="JAMGBB010000001">
    <property type="protein sequence ID" value="MCL6741458.1"/>
    <property type="molecule type" value="Genomic_DNA"/>
</dbReference>
<gene>
    <name evidence="1" type="ORF">LZ518_09975</name>
</gene>
<name>A0ABT0SAT6_9SPHN</name>
<sequence>MPANPPLYREAYPRLDIVKAAAAMERERPVCEFTNQNGNPKGWLLVEIEDGNRLIAMYDLFAEYFPSHAGAALLKFIPAPLHANPNRHLLICPKCERQLITLFYRGWWACGDCHRLGFRSQYVSREVRARENRFARWKQLVQQFENGKPHRMRQVTADRLLRERDFLRSRLSSEPRLQASEQHQPIITAEWIDIVEAERRHLIPRSCD</sequence>
<organism evidence="1 2">
    <name type="scientific">Sphingomonas brevis</name>
    <dbReference type="NCBI Taxonomy" id="2908206"/>
    <lineage>
        <taxon>Bacteria</taxon>
        <taxon>Pseudomonadati</taxon>
        <taxon>Pseudomonadota</taxon>
        <taxon>Alphaproteobacteria</taxon>
        <taxon>Sphingomonadales</taxon>
        <taxon>Sphingomonadaceae</taxon>
        <taxon>Sphingomonas</taxon>
    </lineage>
</organism>
<accession>A0ABT0SAT6</accession>
<keyword evidence="2" id="KW-1185">Reference proteome</keyword>
<evidence type="ECO:0000313" key="1">
    <source>
        <dbReference type="EMBL" id="MCL6741458.1"/>
    </source>
</evidence>
<comment type="caution">
    <text evidence="1">The sequence shown here is derived from an EMBL/GenBank/DDBJ whole genome shotgun (WGS) entry which is preliminary data.</text>
</comment>